<name>A0ACB8A4H0_9AGAM</name>
<sequence>MSSSRRQPQDSYIRRNGFRESFPLAEDGEPDDLDIRNHRLAQYTLTNLGVFVPNLQTMKDSDVQVQNPAGDMLSDIEGRIKNLKQQHNEDLENLYAFQSQEYREEVLDIYRALDESTYMDIDESERAQVEFRAALDALYADCRKMKRWQHDLDDALDNLRYSYLKEFVSLQEQKARLEKQELQFRRQRDAQFPQSINEYHAIRDPNIQLRVAQFLTRSQQEQERMKDEFNWASRAVYALLEEYKRKDDFRSEIQKVATDRPAMDPRKRSAA</sequence>
<evidence type="ECO:0000313" key="1">
    <source>
        <dbReference type="EMBL" id="KAH7908346.1"/>
    </source>
</evidence>
<accession>A0ACB8A4H0</accession>
<protein>
    <submittedName>
        <fullName evidence="1">Uncharacterized protein</fullName>
    </submittedName>
</protein>
<keyword evidence="2" id="KW-1185">Reference proteome</keyword>
<gene>
    <name evidence="1" type="ORF">BJ138DRAFT_1115924</name>
</gene>
<organism evidence="1 2">
    <name type="scientific">Hygrophoropsis aurantiaca</name>
    <dbReference type="NCBI Taxonomy" id="72124"/>
    <lineage>
        <taxon>Eukaryota</taxon>
        <taxon>Fungi</taxon>
        <taxon>Dikarya</taxon>
        <taxon>Basidiomycota</taxon>
        <taxon>Agaricomycotina</taxon>
        <taxon>Agaricomycetes</taxon>
        <taxon>Agaricomycetidae</taxon>
        <taxon>Boletales</taxon>
        <taxon>Coniophorineae</taxon>
        <taxon>Hygrophoropsidaceae</taxon>
        <taxon>Hygrophoropsis</taxon>
    </lineage>
</organism>
<comment type="caution">
    <text evidence="1">The sequence shown here is derived from an EMBL/GenBank/DDBJ whole genome shotgun (WGS) entry which is preliminary data.</text>
</comment>
<evidence type="ECO:0000313" key="2">
    <source>
        <dbReference type="Proteomes" id="UP000790377"/>
    </source>
</evidence>
<reference evidence="1" key="1">
    <citation type="journal article" date="2021" name="New Phytol.">
        <title>Evolutionary innovations through gain and loss of genes in the ectomycorrhizal Boletales.</title>
        <authorList>
            <person name="Wu G."/>
            <person name="Miyauchi S."/>
            <person name="Morin E."/>
            <person name="Kuo A."/>
            <person name="Drula E."/>
            <person name="Varga T."/>
            <person name="Kohler A."/>
            <person name="Feng B."/>
            <person name="Cao Y."/>
            <person name="Lipzen A."/>
            <person name="Daum C."/>
            <person name="Hundley H."/>
            <person name="Pangilinan J."/>
            <person name="Johnson J."/>
            <person name="Barry K."/>
            <person name="LaButti K."/>
            <person name="Ng V."/>
            <person name="Ahrendt S."/>
            <person name="Min B."/>
            <person name="Choi I.G."/>
            <person name="Park H."/>
            <person name="Plett J.M."/>
            <person name="Magnuson J."/>
            <person name="Spatafora J.W."/>
            <person name="Nagy L.G."/>
            <person name="Henrissat B."/>
            <person name="Grigoriev I.V."/>
            <person name="Yang Z.L."/>
            <person name="Xu J."/>
            <person name="Martin F.M."/>
        </authorList>
    </citation>
    <scope>NUCLEOTIDE SEQUENCE</scope>
    <source>
        <strain evidence="1">ATCC 28755</strain>
    </source>
</reference>
<proteinExistence type="predicted"/>
<dbReference type="Proteomes" id="UP000790377">
    <property type="component" value="Unassembled WGS sequence"/>
</dbReference>
<dbReference type="EMBL" id="MU267828">
    <property type="protein sequence ID" value="KAH7908346.1"/>
    <property type="molecule type" value="Genomic_DNA"/>
</dbReference>